<dbReference type="InterPro" id="IPR023943">
    <property type="entry name" value="Enolase-ppase_E1"/>
</dbReference>
<dbReference type="InterPro" id="IPR023214">
    <property type="entry name" value="HAD_sf"/>
</dbReference>
<evidence type="ECO:0000313" key="5">
    <source>
        <dbReference type="Proteomes" id="UP000823749"/>
    </source>
</evidence>
<accession>A0AAV6K2W0</accession>
<proteinExistence type="predicted"/>
<dbReference type="AlphaFoldDB" id="A0AAV6K2W0"/>
<evidence type="ECO:0000256" key="3">
    <source>
        <dbReference type="ARBA" id="ARBA00023167"/>
    </source>
</evidence>
<evidence type="ECO:0000313" key="4">
    <source>
        <dbReference type="EMBL" id="KAG5546787.1"/>
    </source>
</evidence>
<dbReference type="Proteomes" id="UP000823749">
    <property type="component" value="Chromosome 6"/>
</dbReference>
<dbReference type="Gene3D" id="3.40.50.1000">
    <property type="entry name" value="HAD superfamily/HAD-like"/>
    <property type="match status" value="1"/>
</dbReference>
<keyword evidence="3" id="KW-0486">Methionine biosynthesis</keyword>
<comment type="caution">
    <text evidence="4">The sequence shown here is derived from an EMBL/GenBank/DDBJ whole genome shotgun (WGS) entry which is preliminary data.</text>
</comment>
<sequence length="523" mass="58838">MPALHPKVTEALEVINAGEPDDFLRHRAWKYIERVFRLNGFIGAVQFEAYFDALVDPITICFITENEEQILRTVTLVLDGLILVSHGNNLGKLRVLEFINQVVNGYIVGGDIRLKLVLEMLCPIVVHVMFRDQLTGAIDTVERMILSGVRNTECRGPEGRETFIQNLIGRFGQGNLREQFKDEVVRRLVKRLHMINKKDGEQDADFVAKVERFLKQKEIKAECYNFDAAFNLHPLGLDWSTRNHGPFPKSRGVFGGHQRRCIVLDIVGTTTPISFVMDVLLKYSCANVGRHLDLTYDSTETQNDIKLLRYQVHNDLQGLAGAVPIPSKYAGKEGLIAALVTNVKAMVRANWEITALKKLLVRTMKLVVKMSSLILAADILRIQVDTARTGLQNHEIEMQVFHDVPEALKKWHASGIKVYIYSGRSSFAQRQFFANTDCGDLRKYLCGFFDSVVGSKQETGSYLQISKFLGVDKPSEILFLMDNYEEAIAAEAGGFEVILSVRPGNGPLPENHGFKTVNSLLEI</sequence>
<organism evidence="4 5">
    <name type="scientific">Rhododendron griersonianum</name>
    <dbReference type="NCBI Taxonomy" id="479676"/>
    <lineage>
        <taxon>Eukaryota</taxon>
        <taxon>Viridiplantae</taxon>
        <taxon>Streptophyta</taxon>
        <taxon>Embryophyta</taxon>
        <taxon>Tracheophyta</taxon>
        <taxon>Spermatophyta</taxon>
        <taxon>Magnoliopsida</taxon>
        <taxon>eudicotyledons</taxon>
        <taxon>Gunneridae</taxon>
        <taxon>Pentapetalae</taxon>
        <taxon>asterids</taxon>
        <taxon>Ericales</taxon>
        <taxon>Ericaceae</taxon>
        <taxon>Ericoideae</taxon>
        <taxon>Rhodoreae</taxon>
        <taxon>Rhododendron</taxon>
    </lineage>
</organism>
<dbReference type="GO" id="GO:0000287">
    <property type="term" value="F:magnesium ion binding"/>
    <property type="evidence" value="ECO:0007669"/>
    <property type="project" value="InterPro"/>
</dbReference>
<dbReference type="InterPro" id="IPR036412">
    <property type="entry name" value="HAD-like_sf"/>
</dbReference>
<keyword evidence="1" id="KW-0028">Amino-acid biosynthesis</keyword>
<dbReference type="EMBL" id="JACTNZ010000006">
    <property type="protein sequence ID" value="KAG5546787.1"/>
    <property type="molecule type" value="Genomic_DNA"/>
</dbReference>
<dbReference type="Pfam" id="PF00702">
    <property type="entry name" value="Hydrolase"/>
    <property type="match status" value="1"/>
</dbReference>
<dbReference type="GO" id="GO:0019509">
    <property type="term" value="P:L-methionine salvage from methylthioadenosine"/>
    <property type="evidence" value="ECO:0007669"/>
    <property type="project" value="InterPro"/>
</dbReference>
<gene>
    <name evidence="4" type="ORF">RHGRI_018832</name>
</gene>
<dbReference type="SUPFAM" id="SSF56784">
    <property type="entry name" value="HAD-like"/>
    <property type="match status" value="1"/>
</dbReference>
<reference evidence="4 5" key="1">
    <citation type="submission" date="2020-08" db="EMBL/GenBank/DDBJ databases">
        <title>Plant Genome Project.</title>
        <authorList>
            <person name="Zhang R.-G."/>
        </authorList>
    </citation>
    <scope>NUCLEOTIDE SEQUENCE [LARGE SCALE GENOMIC DNA]</scope>
    <source>
        <strain evidence="4">WSP0</strain>
        <tissue evidence="4">Leaf</tissue>
    </source>
</reference>
<name>A0AAV6K2W0_9ERIC</name>
<dbReference type="PANTHER" id="PTHR20371">
    <property type="entry name" value="ENOLASE-PHOSPHATASE E1"/>
    <property type="match status" value="1"/>
</dbReference>
<dbReference type="NCBIfam" id="TIGR01691">
    <property type="entry name" value="enolase-ppase"/>
    <property type="match status" value="1"/>
</dbReference>
<evidence type="ECO:0000256" key="2">
    <source>
        <dbReference type="ARBA" id="ARBA00022801"/>
    </source>
</evidence>
<keyword evidence="5" id="KW-1185">Reference proteome</keyword>
<dbReference type="GO" id="GO:0043874">
    <property type="term" value="F:acireductone synthase activity"/>
    <property type="evidence" value="ECO:0007669"/>
    <property type="project" value="InterPro"/>
</dbReference>
<dbReference type="PANTHER" id="PTHR20371:SF1">
    <property type="entry name" value="ENOLASE-PHOSPHATASE E1"/>
    <property type="match status" value="1"/>
</dbReference>
<evidence type="ECO:0000256" key="1">
    <source>
        <dbReference type="ARBA" id="ARBA00022605"/>
    </source>
</evidence>
<protein>
    <submittedName>
        <fullName evidence="4">Uncharacterized protein</fullName>
    </submittedName>
</protein>
<dbReference type="Gene3D" id="1.10.720.60">
    <property type="match status" value="1"/>
</dbReference>
<keyword evidence="2" id="KW-0378">Hydrolase</keyword>